<dbReference type="RefSeq" id="XP_026601971.1">
    <property type="nucleotide sequence ID" value="XM_026749939.1"/>
</dbReference>
<gene>
    <name evidence="7" type="ORF">DSM5745_07923</name>
</gene>
<evidence type="ECO:0000256" key="2">
    <source>
        <dbReference type="ARBA" id="ARBA00022448"/>
    </source>
</evidence>
<sequence>MADIEQSGKSSLSTRAQEDDKGSKVSPAVGQENLAAVTPPHESYEGHHRFDPTATWTEDEERRVIWKTDLMLMTWLCLMFFGLQLDRGNLSNALTDNFLDDLNMTTDDYNNTGATHPDAALEFGLLDSVLDDEPSILLRDQSANWGLRGRLHSRHNLVRDILLQDKGALHPTVLFLVHFEYRPYHFVFVGGWYPRDEGDKGTHWLVLAVPDRRALDVRHRTFRLVLPPQFADKNQECPIPQSMVYRTPRGDNDQRKSSKKPGNA</sequence>
<accession>A0A3D8RFW1</accession>
<keyword evidence="2" id="KW-0813">Transport</keyword>
<keyword evidence="8" id="KW-1185">Reference proteome</keyword>
<dbReference type="AlphaFoldDB" id="A0A3D8RFW1"/>
<name>A0A3D8RFW1_9EURO</name>
<dbReference type="OrthoDB" id="1935484at2759"/>
<reference evidence="7 8" key="1">
    <citation type="journal article" date="2018" name="IMA Fungus">
        <title>IMA Genome-F 9: Draft genome sequence of Annulohypoxylon stygium, Aspergillus mulundensis, Berkeleyomyces basicola (syn. Thielaviopsis basicola), Ceratocystis smalleyi, two Cercospora beticola strains, Coleophoma cylindrospora, Fusarium fracticaudum, Phialophora cf. hyalina, and Morchella septimelata.</title>
        <authorList>
            <person name="Wingfield B.D."/>
            <person name="Bills G.F."/>
            <person name="Dong Y."/>
            <person name="Huang W."/>
            <person name="Nel W.J."/>
            <person name="Swalarsk-Parry B.S."/>
            <person name="Vaghefi N."/>
            <person name="Wilken P.M."/>
            <person name="An Z."/>
            <person name="de Beer Z.W."/>
            <person name="De Vos L."/>
            <person name="Chen L."/>
            <person name="Duong T.A."/>
            <person name="Gao Y."/>
            <person name="Hammerbacher A."/>
            <person name="Kikkert J.R."/>
            <person name="Li Y."/>
            <person name="Li H."/>
            <person name="Li K."/>
            <person name="Li Q."/>
            <person name="Liu X."/>
            <person name="Ma X."/>
            <person name="Naidoo K."/>
            <person name="Pethybridge S.J."/>
            <person name="Sun J."/>
            <person name="Steenkamp E.T."/>
            <person name="van der Nest M.A."/>
            <person name="van Wyk S."/>
            <person name="Wingfield M.J."/>
            <person name="Xiong C."/>
            <person name="Yue Q."/>
            <person name="Zhang X."/>
        </authorList>
    </citation>
    <scope>NUCLEOTIDE SEQUENCE [LARGE SCALE GENOMIC DNA]</scope>
    <source>
        <strain evidence="7 8">DSM 5745</strain>
    </source>
</reference>
<dbReference type="GeneID" id="38118293"/>
<evidence type="ECO:0000256" key="3">
    <source>
        <dbReference type="ARBA" id="ARBA00022692"/>
    </source>
</evidence>
<organism evidence="7 8">
    <name type="scientific">Aspergillus mulundensis</name>
    <dbReference type="NCBI Taxonomy" id="1810919"/>
    <lineage>
        <taxon>Eukaryota</taxon>
        <taxon>Fungi</taxon>
        <taxon>Dikarya</taxon>
        <taxon>Ascomycota</taxon>
        <taxon>Pezizomycotina</taxon>
        <taxon>Eurotiomycetes</taxon>
        <taxon>Eurotiomycetidae</taxon>
        <taxon>Eurotiales</taxon>
        <taxon>Aspergillaceae</taxon>
        <taxon>Aspergillus</taxon>
        <taxon>Aspergillus subgen. Nidulantes</taxon>
    </lineage>
</organism>
<evidence type="ECO:0000256" key="6">
    <source>
        <dbReference type="SAM" id="MobiDB-lite"/>
    </source>
</evidence>
<dbReference type="PANTHER" id="PTHR43791:SF60">
    <property type="entry name" value="TRANSPORTER, PUTATIVE (AFU_ORTHOLOGUE AFUA_1G17160)-RELATED"/>
    <property type="match status" value="1"/>
</dbReference>
<keyword evidence="5" id="KW-0472">Membrane</keyword>
<dbReference type="EMBL" id="PVWQ01000009">
    <property type="protein sequence ID" value="RDW72751.1"/>
    <property type="molecule type" value="Genomic_DNA"/>
</dbReference>
<proteinExistence type="predicted"/>
<comment type="subcellular location">
    <subcellularLocation>
        <location evidence="1">Membrane</location>
        <topology evidence="1">Multi-pass membrane protein</topology>
    </subcellularLocation>
</comment>
<evidence type="ECO:0000256" key="4">
    <source>
        <dbReference type="ARBA" id="ARBA00022989"/>
    </source>
</evidence>
<feature type="region of interest" description="Disordered" evidence="6">
    <location>
        <begin position="238"/>
        <end position="264"/>
    </location>
</feature>
<dbReference type="PANTHER" id="PTHR43791">
    <property type="entry name" value="PERMEASE-RELATED"/>
    <property type="match status" value="1"/>
</dbReference>
<keyword evidence="4" id="KW-1133">Transmembrane helix</keyword>
<feature type="region of interest" description="Disordered" evidence="6">
    <location>
        <begin position="1"/>
        <end position="31"/>
    </location>
</feature>
<keyword evidence="3" id="KW-0812">Transmembrane</keyword>
<dbReference type="GO" id="GO:0016020">
    <property type="term" value="C:membrane"/>
    <property type="evidence" value="ECO:0007669"/>
    <property type="project" value="UniProtKB-SubCell"/>
</dbReference>
<evidence type="ECO:0000313" key="8">
    <source>
        <dbReference type="Proteomes" id="UP000256690"/>
    </source>
</evidence>
<evidence type="ECO:0000313" key="7">
    <source>
        <dbReference type="EMBL" id="RDW72751.1"/>
    </source>
</evidence>
<evidence type="ECO:0000256" key="1">
    <source>
        <dbReference type="ARBA" id="ARBA00004141"/>
    </source>
</evidence>
<dbReference type="Proteomes" id="UP000256690">
    <property type="component" value="Unassembled WGS sequence"/>
</dbReference>
<comment type="caution">
    <text evidence="7">The sequence shown here is derived from an EMBL/GenBank/DDBJ whole genome shotgun (WGS) entry which is preliminary data.</text>
</comment>
<dbReference type="STRING" id="1810919.A0A3D8RFW1"/>
<dbReference type="GO" id="GO:0022857">
    <property type="term" value="F:transmembrane transporter activity"/>
    <property type="evidence" value="ECO:0007669"/>
    <property type="project" value="TreeGrafter"/>
</dbReference>
<evidence type="ECO:0000256" key="5">
    <source>
        <dbReference type="ARBA" id="ARBA00023136"/>
    </source>
</evidence>
<protein>
    <submittedName>
        <fullName evidence="7">Uncharacterized protein</fullName>
    </submittedName>
</protein>